<feature type="non-terminal residue" evidence="1">
    <location>
        <position position="144"/>
    </location>
</feature>
<dbReference type="Gene3D" id="2.60.120.1140">
    <property type="entry name" value="Protein of unknown function DUF192"/>
    <property type="match status" value="1"/>
</dbReference>
<reference evidence="1" key="1">
    <citation type="journal article" date="2014" name="Front. Microbiol.">
        <title>High frequency of phylogenetically diverse reductive dehalogenase-homologous genes in deep subseafloor sedimentary metagenomes.</title>
        <authorList>
            <person name="Kawai M."/>
            <person name="Futagami T."/>
            <person name="Toyoda A."/>
            <person name="Takaki Y."/>
            <person name="Nishi S."/>
            <person name="Hori S."/>
            <person name="Arai W."/>
            <person name="Tsubouchi T."/>
            <person name="Morono Y."/>
            <person name="Uchiyama I."/>
            <person name="Ito T."/>
            <person name="Fujiyama A."/>
            <person name="Inagaki F."/>
            <person name="Takami H."/>
        </authorList>
    </citation>
    <scope>NUCLEOTIDE SEQUENCE</scope>
    <source>
        <strain evidence="1">Expedition CK06-06</strain>
    </source>
</reference>
<organism evidence="1">
    <name type="scientific">marine sediment metagenome</name>
    <dbReference type="NCBI Taxonomy" id="412755"/>
    <lineage>
        <taxon>unclassified sequences</taxon>
        <taxon>metagenomes</taxon>
        <taxon>ecological metagenomes</taxon>
    </lineage>
</organism>
<dbReference type="InterPro" id="IPR003795">
    <property type="entry name" value="DUF192"/>
</dbReference>
<dbReference type="EMBL" id="BARW01025867">
    <property type="protein sequence ID" value="GAJ13319.1"/>
    <property type="molecule type" value="Genomic_DNA"/>
</dbReference>
<proteinExistence type="predicted"/>
<name>X1U751_9ZZZZ</name>
<evidence type="ECO:0000313" key="1">
    <source>
        <dbReference type="EMBL" id="GAJ13319.1"/>
    </source>
</evidence>
<dbReference type="AlphaFoldDB" id="X1U751"/>
<gene>
    <name evidence="1" type="ORF">S12H4_42300</name>
</gene>
<dbReference type="InterPro" id="IPR038695">
    <property type="entry name" value="Saro_0823-like_sf"/>
</dbReference>
<accession>X1U751</accession>
<sequence length="144" mass="15034">MPGQAVITLNENQWTVSLATTYTELTTGLRGVALPAGTGMLFILPTAQAVSVDTTGMNFALDIIFIANNVVIDVARNIQPGYLVTEETPCDSFLEVNASEAVDVEAGDSVSTATIQQPGTDFSQITSFAIPLALLGFVCAMACG</sequence>
<dbReference type="Pfam" id="PF02643">
    <property type="entry name" value="DUF192"/>
    <property type="match status" value="1"/>
</dbReference>
<comment type="caution">
    <text evidence="1">The sequence shown here is derived from an EMBL/GenBank/DDBJ whole genome shotgun (WGS) entry which is preliminary data.</text>
</comment>
<protein>
    <submittedName>
        <fullName evidence="1">Uncharacterized protein</fullName>
    </submittedName>
</protein>